<evidence type="ECO:0000313" key="2">
    <source>
        <dbReference type="Proteomes" id="UP000315700"/>
    </source>
</evidence>
<keyword evidence="2" id="KW-1185">Reference proteome</keyword>
<accession>A0A517SK60</accession>
<sequence length="360" mass="39049">MRRRMSGLGRIVLIVLAAGLFGCSDPDPIRQYTVAKQTPADTFTPSPGAPASREPRQVAWFFKMLGPEAAVANQVEPFAKLVRSVQFDQAGKPRWTLPEGWTERQESGLRLATIEVPGDPKLEISVMALPSEDPKSAEYLLSNFNRWRSQLGLEDVDGAAGLQESRDRGEVQQMESGDQTLSLFNLSGKTAESGDSRMLAAMIVNGSTPAMTASTPPAVASSPAAPAREKPFTLTVPEGWKEAPLRTFQEAAFTAGEGEKPLSISIATAGGELTANVNRWRGQAALPEMTTQEINESAKSIPVDGIDAKYFVIDGEERSILGVIAPRNGTQWFIKADGPKALAQQERDKFEAFVKSIRFK</sequence>
<reference evidence="1 2" key="1">
    <citation type="submission" date="2019-02" db="EMBL/GenBank/DDBJ databases">
        <title>Deep-cultivation of Planctomycetes and their phenomic and genomic characterization uncovers novel biology.</title>
        <authorList>
            <person name="Wiegand S."/>
            <person name="Jogler M."/>
            <person name="Boedeker C."/>
            <person name="Pinto D."/>
            <person name="Vollmers J."/>
            <person name="Rivas-Marin E."/>
            <person name="Kohn T."/>
            <person name="Peeters S.H."/>
            <person name="Heuer A."/>
            <person name="Rast P."/>
            <person name="Oberbeckmann S."/>
            <person name="Bunk B."/>
            <person name="Jeske O."/>
            <person name="Meyerdierks A."/>
            <person name="Storesund J.E."/>
            <person name="Kallscheuer N."/>
            <person name="Luecker S."/>
            <person name="Lage O.M."/>
            <person name="Pohl T."/>
            <person name="Merkel B.J."/>
            <person name="Hornburger P."/>
            <person name="Mueller R.-W."/>
            <person name="Bruemmer F."/>
            <person name="Labrenz M."/>
            <person name="Spormann A.M."/>
            <person name="Op den Camp H."/>
            <person name="Overmann J."/>
            <person name="Amann R."/>
            <person name="Jetten M.S.M."/>
            <person name="Mascher T."/>
            <person name="Medema M.H."/>
            <person name="Devos D.P."/>
            <person name="Kaster A.-K."/>
            <person name="Ovreas L."/>
            <person name="Rohde M."/>
            <person name="Galperin M.Y."/>
            <person name="Jogler C."/>
        </authorList>
    </citation>
    <scope>NUCLEOTIDE SEQUENCE [LARGE SCALE GENOMIC DNA]</scope>
    <source>
        <strain evidence="1 2">Pan44</strain>
    </source>
</reference>
<dbReference type="PROSITE" id="PS51257">
    <property type="entry name" value="PROKAR_LIPOPROTEIN"/>
    <property type="match status" value="1"/>
</dbReference>
<proteinExistence type="predicted"/>
<gene>
    <name evidence="1" type="ORF">Pan44_45680</name>
</gene>
<protein>
    <submittedName>
        <fullName evidence="1">Uncharacterized protein</fullName>
    </submittedName>
</protein>
<dbReference type="OrthoDB" id="288562at2"/>
<dbReference type="RefSeq" id="WP_145033982.1">
    <property type="nucleotide sequence ID" value="NZ_CP036271.1"/>
</dbReference>
<dbReference type="InParanoid" id="A0A517SK60"/>
<name>A0A517SK60_9PLAN</name>
<organism evidence="1 2">
    <name type="scientific">Caulifigura coniformis</name>
    <dbReference type="NCBI Taxonomy" id="2527983"/>
    <lineage>
        <taxon>Bacteria</taxon>
        <taxon>Pseudomonadati</taxon>
        <taxon>Planctomycetota</taxon>
        <taxon>Planctomycetia</taxon>
        <taxon>Planctomycetales</taxon>
        <taxon>Planctomycetaceae</taxon>
        <taxon>Caulifigura</taxon>
    </lineage>
</organism>
<dbReference type="EMBL" id="CP036271">
    <property type="protein sequence ID" value="QDT56513.1"/>
    <property type="molecule type" value="Genomic_DNA"/>
</dbReference>
<dbReference type="Proteomes" id="UP000315700">
    <property type="component" value="Chromosome"/>
</dbReference>
<dbReference type="KEGG" id="ccos:Pan44_45680"/>
<evidence type="ECO:0000313" key="1">
    <source>
        <dbReference type="EMBL" id="QDT56513.1"/>
    </source>
</evidence>
<dbReference type="AlphaFoldDB" id="A0A517SK60"/>